<dbReference type="AlphaFoldDB" id="A0A5C8LXI7"/>
<dbReference type="Proteomes" id="UP000321814">
    <property type="component" value="Unassembled WGS sequence"/>
</dbReference>
<sequence>MQLKGTFQITNWQETVIHSFDSGAKLSKALVSQSYSGDINGSSEVHYQLSYESSGEANFNGFEFITGSLGDTLCQLTLQHSGTFERGVAKSQFVIISSSTHAELLGLKGVFSSGEAGQASYVIG</sequence>
<comment type="caution">
    <text evidence="1">The sequence shown here is derived from an EMBL/GenBank/DDBJ whole genome shotgun (WGS) entry which is preliminary data.</text>
</comment>
<keyword evidence="2" id="KW-1185">Reference proteome</keyword>
<dbReference type="RefSeq" id="WP_147903256.1">
    <property type="nucleotide sequence ID" value="NZ_BAAAGC010000017.1"/>
</dbReference>
<dbReference type="InterPro" id="IPR023159">
    <property type="entry name" value="SO1590-like_sf"/>
</dbReference>
<accession>A0A5C8LXI7</accession>
<evidence type="ECO:0000313" key="2">
    <source>
        <dbReference type="Proteomes" id="UP000321814"/>
    </source>
</evidence>
<organism evidence="1 2">
    <name type="scientific">Rheinheimera tangshanensis</name>
    <dbReference type="NCBI Taxonomy" id="400153"/>
    <lineage>
        <taxon>Bacteria</taxon>
        <taxon>Pseudomonadati</taxon>
        <taxon>Pseudomonadota</taxon>
        <taxon>Gammaproteobacteria</taxon>
        <taxon>Chromatiales</taxon>
        <taxon>Chromatiaceae</taxon>
        <taxon>Rheinheimera</taxon>
    </lineage>
</organism>
<dbReference type="InterPro" id="IPR021607">
    <property type="entry name" value="DUF3224"/>
</dbReference>
<dbReference type="EMBL" id="VRLR01000002">
    <property type="protein sequence ID" value="TXK81996.1"/>
    <property type="molecule type" value="Genomic_DNA"/>
</dbReference>
<protein>
    <submittedName>
        <fullName evidence="1">DUF3224 domain-containing protein</fullName>
    </submittedName>
</protein>
<proteinExistence type="predicted"/>
<name>A0A5C8LXI7_9GAMM</name>
<dbReference type="OrthoDB" id="69764at2"/>
<gene>
    <name evidence="1" type="ORF">FU839_03670</name>
</gene>
<evidence type="ECO:0000313" key="1">
    <source>
        <dbReference type="EMBL" id="TXK81996.1"/>
    </source>
</evidence>
<reference evidence="1 2" key="1">
    <citation type="submission" date="2019-08" db="EMBL/GenBank/DDBJ databases">
        <title>Draft genome analysis of Rheinheimera tangshanensis isolated from the roots of fresh rice plants (Oryza sativa).</title>
        <authorList>
            <person name="Yu Q."/>
            <person name="Qi Y."/>
            <person name="Zhang H."/>
            <person name="Pu J."/>
        </authorList>
    </citation>
    <scope>NUCLEOTIDE SEQUENCE [LARGE SCALE GENOMIC DNA]</scope>
    <source>
        <strain evidence="1 2">JA3-B52</strain>
    </source>
</reference>
<dbReference type="SUPFAM" id="SSF159238">
    <property type="entry name" value="SO1590-like"/>
    <property type="match status" value="1"/>
</dbReference>
<dbReference type="Gene3D" id="2.40.350.10">
    <property type="entry name" value="SO1590-like"/>
    <property type="match status" value="1"/>
</dbReference>
<dbReference type="Pfam" id="PF11528">
    <property type="entry name" value="DUF3224"/>
    <property type="match status" value="1"/>
</dbReference>